<dbReference type="NCBIfam" id="TIGR00203">
    <property type="entry name" value="cydB"/>
    <property type="match status" value="1"/>
</dbReference>
<evidence type="ECO:0000256" key="1">
    <source>
        <dbReference type="ARBA" id="ARBA00004651"/>
    </source>
</evidence>
<keyword evidence="6 12" id="KW-0812">Transmembrane</keyword>
<organism evidence="13 14">
    <name type="scientific">Parendozoicomonas callyspongiae</name>
    <dbReference type="NCBI Taxonomy" id="2942213"/>
    <lineage>
        <taxon>Bacteria</taxon>
        <taxon>Pseudomonadati</taxon>
        <taxon>Pseudomonadota</taxon>
        <taxon>Gammaproteobacteria</taxon>
        <taxon>Oceanospirillales</taxon>
        <taxon>Endozoicomonadaceae</taxon>
        <taxon>Parendozoicomonas</taxon>
    </lineage>
</organism>
<feature type="transmembrane region" description="Helical" evidence="12">
    <location>
        <begin position="333"/>
        <end position="358"/>
    </location>
</feature>
<evidence type="ECO:0000256" key="12">
    <source>
        <dbReference type="SAM" id="Phobius"/>
    </source>
</evidence>
<keyword evidence="4" id="KW-1003">Cell membrane</keyword>
<keyword evidence="8" id="KW-0249">Electron transport</keyword>
<dbReference type="PANTHER" id="PTHR43141:SF5">
    <property type="entry name" value="CYTOCHROME BD-I UBIQUINOL OXIDASE SUBUNIT 2"/>
    <property type="match status" value="1"/>
</dbReference>
<keyword evidence="7" id="KW-0479">Metal-binding</keyword>
<evidence type="ECO:0000313" key="13">
    <source>
        <dbReference type="EMBL" id="MCL6271600.1"/>
    </source>
</evidence>
<keyword evidence="14" id="KW-1185">Reference proteome</keyword>
<feature type="transmembrane region" description="Helical" evidence="12">
    <location>
        <begin position="261"/>
        <end position="281"/>
    </location>
</feature>
<feature type="transmembrane region" description="Helical" evidence="12">
    <location>
        <begin position="201"/>
        <end position="221"/>
    </location>
</feature>
<evidence type="ECO:0000256" key="2">
    <source>
        <dbReference type="ARBA" id="ARBA00007543"/>
    </source>
</evidence>
<evidence type="ECO:0000256" key="3">
    <source>
        <dbReference type="ARBA" id="ARBA00022448"/>
    </source>
</evidence>
<feature type="transmembrane region" description="Helical" evidence="12">
    <location>
        <begin position="120"/>
        <end position="144"/>
    </location>
</feature>
<proteinExistence type="inferred from homology"/>
<dbReference type="PIRSF" id="PIRSF000267">
    <property type="entry name" value="Cyt_oxidse_sub2"/>
    <property type="match status" value="1"/>
</dbReference>
<keyword evidence="9 12" id="KW-1133">Transmembrane helix</keyword>
<reference evidence="13 14" key="1">
    <citation type="submission" date="2022-05" db="EMBL/GenBank/DDBJ databases">
        <authorList>
            <person name="Park J.-S."/>
        </authorList>
    </citation>
    <scope>NUCLEOTIDE SEQUENCE [LARGE SCALE GENOMIC DNA]</scope>
    <source>
        <strain evidence="13 14">2012CJ34-2</strain>
    </source>
</reference>
<feature type="transmembrane region" description="Helical" evidence="12">
    <location>
        <begin position="164"/>
        <end position="189"/>
    </location>
</feature>
<accession>A0ABT0PJN4</accession>
<keyword evidence="3" id="KW-0813">Transport</keyword>
<sequence length="377" mass="40905">MFDYETLKLIWWLLVGVLLIGFAIADGYDLGSAGLLTILGKNDTERRIVINAVAPHWDGNQVWLITGAGAIFAAWPTVYATAFNGFYWALLLVLFCLMLRPLSFEYRAKVEDHQKKWCDLGLVLSGLIPALIFGVAFGNLFQGYGFNLDNTMRLSYTGSFFDLLNPFALLCGVVSISMIMMQGAAWLNLRTSGVVEQRAAHVARILAAVVFVTFALGGAWVTQLPGYEIVGAIDANAAANPLNKTVEFGAIGAWMNNFQTYPLMILAPALAFIGSVGVMLLSKKSAALTFVSSSLCQAGVIATAGLSLFPFILPSSSNPNVSLTVWDGSSSELTLGIMTIVAGIFVPIVFAYTIWCFYKMWGKVDSAHIETNTHSLY</sequence>
<dbReference type="RefSeq" id="WP_249701230.1">
    <property type="nucleotide sequence ID" value="NZ_JAMFLX010000028.1"/>
</dbReference>
<feature type="transmembrane region" description="Helical" evidence="12">
    <location>
        <begin position="288"/>
        <end position="313"/>
    </location>
</feature>
<feature type="transmembrane region" description="Helical" evidence="12">
    <location>
        <begin position="78"/>
        <end position="99"/>
    </location>
</feature>
<comment type="caution">
    <text evidence="13">The sequence shown here is derived from an EMBL/GenBank/DDBJ whole genome shotgun (WGS) entry which is preliminary data.</text>
</comment>
<dbReference type="Proteomes" id="UP001203338">
    <property type="component" value="Unassembled WGS sequence"/>
</dbReference>
<evidence type="ECO:0000256" key="4">
    <source>
        <dbReference type="ARBA" id="ARBA00022475"/>
    </source>
</evidence>
<evidence type="ECO:0000256" key="11">
    <source>
        <dbReference type="ARBA" id="ARBA00023136"/>
    </source>
</evidence>
<gene>
    <name evidence="13" type="primary">cydB</name>
    <name evidence="13" type="ORF">M3P05_16915</name>
</gene>
<evidence type="ECO:0000313" key="14">
    <source>
        <dbReference type="Proteomes" id="UP001203338"/>
    </source>
</evidence>
<evidence type="ECO:0000256" key="5">
    <source>
        <dbReference type="ARBA" id="ARBA00022617"/>
    </source>
</evidence>
<evidence type="ECO:0000256" key="7">
    <source>
        <dbReference type="ARBA" id="ARBA00022723"/>
    </source>
</evidence>
<evidence type="ECO:0000256" key="9">
    <source>
        <dbReference type="ARBA" id="ARBA00022989"/>
    </source>
</evidence>
<evidence type="ECO:0000256" key="10">
    <source>
        <dbReference type="ARBA" id="ARBA00023004"/>
    </source>
</evidence>
<comment type="similarity">
    <text evidence="2">Belongs to the cytochrome ubiquinol oxidase subunit 2 family.</text>
</comment>
<keyword evidence="11 12" id="KW-0472">Membrane</keyword>
<keyword evidence="5" id="KW-0349">Heme</keyword>
<comment type="subcellular location">
    <subcellularLocation>
        <location evidence="1">Cell membrane</location>
        <topology evidence="1">Multi-pass membrane protein</topology>
    </subcellularLocation>
</comment>
<evidence type="ECO:0000256" key="6">
    <source>
        <dbReference type="ARBA" id="ARBA00022692"/>
    </source>
</evidence>
<evidence type="ECO:0000256" key="8">
    <source>
        <dbReference type="ARBA" id="ARBA00022982"/>
    </source>
</evidence>
<dbReference type="InterPro" id="IPR003317">
    <property type="entry name" value="Cyt-d_oxidase_su2"/>
</dbReference>
<keyword evidence="10" id="KW-0408">Iron</keyword>
<protein>
    <submittedName>
        <fullName evidence="13">Cytochrome d ubiquinol oxidase subunit II</fullName>
    </submittedName>
</protein>
<name>A0ABT0PJN4_9GAMM</name>
<dbReference type="PANTHER" id="PTHR43141">
    <property type="entry name" value="CYTOCHROME BD2 SUBUNIT II"/>
    <property type="match status" value="1"/>
</dbReference>
<dbReference type="Pfam" id="PF02322">
    <property type="entry name" value="Cyt_bd_oxida_II"/>
    <property type="match status" value="1"/>
</dbReference>
<dbReference type="EMBL" id="JAMFLX010000028">
    <property type="protein sequence ID" value="MCL6271600.1"/>
    <property type="molecule type" value="Genomic_DNA"/>
</dbReference>